<dbReference type="PANTHER" id="PTHR12558:SF13">
    <property type="entry name" value="CELL DIVISION CYCLE PROTEIN 27 HOMOLOG"/>
    <property type="match status" value="1"/>
</dbReference>
<dbReference type="Pfam" id="PF13432">
    <property type="entry name" value="TPR_16"/>
    <property type="match status" value="1"/>
</dbReference>
<dbReference type="Pfam" id="PF14559">
    <property type="entry name" value="TPR_19"/>
    <property type="match status" value="3"/>
</dbReference>
<keyword evidence="4" id="KW-1185">Reference proteome</keyword>
<name>A0A1I6GDJ2_9GAMM</name>
<protein>
    <submittedName>
        <fullName evidence="3">Tfp pilus assembly protein PilF</fullName>
    </submittedName>
</protein>
<organism evidence="3 4">
    <name type="scientific">Marinobacter gudaonensis</name>
    <dbReference type="NCBI Taxonomy" id="375760"/>
    <lineage>
        <taxon>Bacteria</taxon>
        <taxon>Pseudomonadati</taxon>
        <taxon>Pseudomonadota</taxon>
        <taxon>Gammaproteobacteria</taxon>
        <taxon>Pseudomonadales</taxon>
        <taxon>Marinobacteraceae</taxon>
        <taxon>Marinobacter</taxon>
    </lineage>
</organism>
<feature type="signal peptide" evidence="2">
    <location>
        <begin position="1"/>
        <end position="20"/>
    </location>
</feature>
<dbReference type="STRING" id="375760.SAMN04488073_0517"/>
<dbReference type="PANTHER" id="PTHR12558">
    <property type="entry name" value="CELL DIVISION CYCLE 16,23,27"/>
    <property type="match status" value="1"/>
</dbReference>
<feature type="chain" id="PRO_5011516288" evidence="2">
    <location>
        <begin position="21"/>
        <end position="900"/>
    </location>
</feature>
<dbReference type="Pfam" id="PF13174">
    <property type="entry name" value="TPR_6"/>
    <property type="match status" value="2"/>
</dbReference>
<dbReference type="Pfam" id="PF13176">
    <property type="entry name" value="TPR_7"/>
    <property type="match status" value="2"/>
</dbReference>
<keyword evidence="2" id="KW-0732">Signal</keyword>
<dbReference type="SMART" id="SM00028">
    <property type="entry name" value="TPR"/>
    <property type="match status" value="13"/>
</dbReference>
<dbReference type="Gene3D" id="1.25.40.10">
    <property type="entry name" value="Tetratricopeptide repeat domain"/>
    <property type="match status" value="3"/>
</dbReference>
<gene>
    <name evidence="3" type="ORF">SAMN04488073_0517</name>
</gene>
<feature type="repeat" description="TPR" evidence="1">
    <location>
        <begin position="525"/>
        <end position="558"/>
    </location>
</feature>
<dbReference type="Proteomes" id="UP000199290">
    <property type="component" value="Unassembled WGS sequence"/>
</dbReference>
<reference evidence="4" key="1">
    <citation type="submission" date="2016-10" db="EMBL/GenBank/DDBJ databases">
        <authorList>
            <person name="Varghese N."/>
            <person name="Submissions S."/>
        </authorList>
    </citation>
    <scope>NUCLEOTIDE SEQUENCE [LARGE SCALE GENOMIC DNA]</scope>
    <source>
        <strain evidence="4">CGMCC 1.6294</strain>
    </source>
</reference>
<dbReference type="PROSITE" id="PS51257">
    <property type="entry name" value="PROKAR_LIPOPROTEIN"/>
    <property type="match status" value="1"/>
</dbReference>
<dbReference type="EMBL" id="FOYV01000001">
    <property type="protein sequence ID" value="SFR40208.1"/>
    <property type="molecule type" value="Genomic_DNA"/>
</dbReference>
<dbReference type="InterPro" id="IPR019734">
    <property type="entry name" value="TPR_rpt"/>
</dbReference>
<evidence type="ECO:0000313" key="3">
    <source>
        <dbReference type="EMBL" id="SFR40208.1"/>
    </source>
</evidence>
<accession>A0A1I6GDJ2</accession>
<keyword evidence="1" id="KW-0802">TPR repeat</keyword>
<sequence length="900" mass="98679">MNLPRLLPLALLTAAITLFAAGCSNETEMTQDDIQYISHVDQARFFQRQGELKASTIEARSAIQLQPERVEPYFIIINNLLTAGDAVNAERQLDQLMNKIPEQGLTQSQRNEAALIRAEALILQGNIQQARETLDQVVSPVQETAEKRGILLGRAWLVAGNFERAEAAYRDVLEINNGNIEALVGLARSAMAAGNAELAKERLAAAEEKAPQHAEVQLLKGQIAHLEGNWAVAEQAYIEALETIGQYDVMTFRKYETISALVTALREQGKSAEAFVYEEILAKSGPGTIKSNMEAARQALEQNDLDTAARYLEETLNQVPGHRPSALMLGVIRFRQGRAAEAEELLEPLADLEDSGEIRKLLAATRISMRDPLGARDLLKDLDNRDNDPQTLALVGIATLAGGDDQSGRQLIEKSLEINPDNHNLRLRYASYLFQAGDLQEAITQASKIPTDAAERSQAVLLIANAQNRAGDVSGALNTLDAALKEDAENVRALVLKGNLLAQSSRHDAAETALQKARTLAPESPAPLVGLGNLQRLRGNTTEAITLFKQAVKADPNDRMALQALVGSIPRDELTRFMAELNQENPQAIGPRLVLLETALIQGDTARADELTAQLMERQDERTPSPAEPYVAAVYEGIATQMAQRGRGERALEILNRGRVLFPENEQIALKYAAIEFQNGNTSKARTALADVKQHHPNSPLPYEVEASHYERQGEFRQAAELYELALSKRATPELYLALSRALGNAGQTKEASDVLERAASDFPNNPAITLNLAILYQQMEQNDAAVTAYESLLETHPENGVALNNLAWLYHQIGDSRSLDIARRAYESSPENGAIADTYGWILFQSGKKAEGIKLLEKAHKLAPESSEIAMHLVEAYRTEGRDTDAQRILKGLEQGNNS</sequence>
<dbReference type="OrthoDB" id="9766710at2"/>
<evidence type="ECO:0000313" key="4">
    <source>
        <dbReference type="Proteomes" id="UP000199290"/>
    </source>
</evidence>
<evidence type="ECO:0000256" key="2">
    <source>
        <dbReference type="SAM" id="SignalP"/>
    </source>
</evidence>
<dbReference type="InterPro" id="IPR011990">
    <property type="entry name" value="TPR-like_helical_dom_sf"/>
</dbReference>
<proteinExistence type="predicted"/>
<dbReference type="SUPFAM" id="SSF48452">
    <property type="entry name" value="TPR-like"/>
    <property type="match status" value="4"/>
</dbReference>
<dbReference type="PROSITE" id="PS50005">
    <property type="entry name" value="TPR"/>
    <property type="match status" value="2"/>
</dbReference>
<feature type="repeat" description="TPR" evidence="1">
    <location>
        <begin position="767"/>
        <end position="800"/>
    </location>
</feature>
<dbReference type="RefSeq" id="WP_091985657.1">
    <property type="nucleotide sequence ID" value="NZ_FOYV01000001.1"/>
</dbReference>
<evidence type="ECO:0000256" key="1">
    <source>
        <dbReference type="PROSITE-ProRule" id="PRU00339"/>
    </source>
</evidence>
<dbReference type="AlphaFoldDB" id="A0A1I6GDJ2"/>